<proteinExistence type="predicted"/>
<dbReference type="AlphaFoldDB" id="A0ABD1W4C7"/>
<dbReference type="InterPro" id="IPR006566">
    <property type="entry name" value="FBD"/>
</dbReference>
<name>A0ABD1W4C7_9LAMI</name>
<accession>A0ABD1W4C7</accession>
<protein>
    <submittedName>
        <fullName evidence="2">F-box/FBD/LRR-repeat protein-like</fullName>
    </submittedName>
</protein>
<dbReference type="Proteomes" id="UP001604277">
    <property type="component" value="Unassembled WGS sequence"/>
</dbReference>
<gene>
    <name evidence="2" type="ORF">Fot_13650</name>
</gene>
<organism evidence="2 3">
    <name type="scientific">Forsythia ovata</name>
    <dbReference type="NCBI Taxonomy" id="205694"/>
    <lineage>
        <taxon>Eukaryota</taxon>
        <taxon>Viridiplantae</taxon>
        <taxon>Streptophyta</taxon>
        <taxon>Embryophyta</taxon>
        <taxon>Tracheophyta</taxon>
        <taxon>Spermatophyta</taxon>
        <taxon>Magnoliopsida</taxon>
        <taxon>eudicotyledons</taxon>
        <taxon>Gunneridae</taxon>
        <taxon>Pentapetalae</taxon>
        <taxon>asterids</taxon>
        <taxon>lamiids</taxon>
        <taxon>Lamiales</taxon>
        <taxon>Oleaceae</taxon>
        <taxon>Forsythieae</taxon>
        <taxon>Forsythia</taxon>
    </lineage>
</organism>
<comment type="caution">
    <text evidence="2">The sequence shown here is derived from an EMBL/GenBank/DDBJ whole genome shotgun (WGS) entry which is preliminary data.</text>
</comment>
<dbReference type="Pfam" id="PF08387">
    <property type="entry name" value="FBD"/>
    <property type="match status" value="1"/>
</dbReference>
<evidence type="ECO:0000259" key="1">
    <source>
        <dbReference type="SMART" id="SM00579"/>
    </source>
</evidence>
<feature type="domain" description="FBD" evidence="1">
    <location>
        <begin position="25"/>
        <end position="98"/>
    </location>
</feature>
<dbReference type="SMART" id="SM00579">
    <property type="entry name" value="FBD"/>
    <property type="match status" value="1"/>
</dbReference>
<keyword evidence="3" id="KW-1185">Reference proteome</keyword>
<evidence type="ECO:0000313" key="2">
    <source>
        <dbReference type="EMBL" id="KAL2544417.1"/>
    </source>
</evidence>
<reference evidence="3" key="1">
    <citation type="submission" date="2024-07" db="EMBL/GenBank/DDBJ databases">
        <title>Two chromosome-level genome assemblies of Korean endemic species Abeliophyllum distichum and Forsythia ovata (Oleaceae).</title>
        <authorList>
            <person name="Jang H."/>
        </authorList>
    </citation>
    <scope>NUCLEOTIDE SEQUENCE [LARGE SCALE GENOMIC DNA]</scope>
</reference>
<evidence type="ECO:0000313" key="3">
    <source>
        <dbReference type="Proteomes" id="UP001604277"/>
    </source>
</evidence>
<dbReference type="EMBL" id="JBFOLJ010000004">
    <property type="protein sequence ID" value="KAL2544417.1"/>
    <property type="molecule type" value="Genomic_DNA"/>
</dbReference>
<sequence length="119" mass="13147">MHPFQAFTFDVVEAVAEFLRAQKISDGSLTQLKTVDMQLFSGIESEMEFVKYLLASATALEEMAITPHAGSVSDGGESILNELKQFPRASPKAEIINSEKKGLRSVYKHIVSLIKDQNT</sequence>